<dbReference type="FunCoup" id="A0A3N4KQ82">
    <property type="interactions" value="18"/>
</dbReference>
<sequence>MTFSLRFLRMPRPTHFLGLFDLQNGAELILMSALLNKVSGLYGILAIFTGAAISGLQLSMYIYSILLAVLLVILTPKLHHRDPLAALSFAYLYLFDSLINALYTVVFGISWFLVLSAKHPLSSAAKTIDETAGFTSPVYNVTNVEIVQNGQEAVAVGMNVDGAAQQPYLGAGMLQPESPTCVLIIAILWVVRAYFVVIVAAFARSVVMESATPGEAPFEGRNNGEGWKGQLGRALVKVGRSYWVGKDGWVPLGGKFRRSRDERRPSIGQV</sequence>
<dbReference type="AlphaFoldDB" id="A0A3N4KQ82"/>
<feature type="transmembrane region" description="Helical" evidence="1">
    <location>
        <begin position="182"/>
        <end position="203"/>
    </location>
</feature>
<proteinExistence type="predicted"/>
<dbReference type="GO" id="GO:0070917">
    <property type="term" value="F:inositol phosphoceramide synthase regulator activity"/>
    <property type="evidence" value="ECO:0007669"/>
    <property type="project" value="InterPro"/>
</dbReference>
<accession>A0A3N4KQ82</accession>
<evidence type="ECO:0000313" key="2">
    <source>
        <dbReference type="EMBL" id="RPB10531.1"/>
    </source>
</evidence>
<feature type="transmembrane region" description="Helical" evidence="1">
    <location>
        <begin position="34"/>
        <end position="54"/>
    </location>
</feature>
<gene>
    <name evidence="2" type="ORF">P167DRAFT_607072</name>
</gene>
<organism evidence="2 3">
    <name type="scientific">Morchella conica CCBAS932</name>
    <dbReference type="NCBI Taxonomy" id="1392247"/>
    <lineage>
        <taxon>Eukaryota</taxon>
        <taxon>Fungi</taxon>
        <taxon>Dikarya</taxon>
        <taxon>Ascomycota</taxon>
        <taxon>Pezizomycotina</taxon>
        <taxon>Pezizomycetes</taxon>
        <taxon>Pezizales</taxon>
        <taxon>Morchellaceae</taxon>
        <taxon>Morchella</taxon>
    </lineage>
</organism>
<dbReference type="Proteomes" id="UP000277580">
    <property type="component" value="Unassembled WGS sequence"/>
</dbReference>
<dbReference type="PANTHER" id="PTHR28077">
    <property type="entry name" value="INOSITOL PHOSPHORYLCERAMIDE SYNTHASE REGULATORY SUBUNIT KEI1"/>
    <property type="match status" value="1"/>
</dbReference>
<evidence type="ECO:0000313" key="3">
    <source>
        <dbReference type="Proteomes" id="UP000277580"/>
    </source>
</evidence>
<keyword evidence="1" id="KW-1133">Transmembrane helix</keyword>
<dbReference type="Pfam" id="PF08552">
    <property type="entry name" value="Kei1"/>
    <property type="match status" value="1"/>
</dbReference>
<feature type="transmembrane region" description="Helical" evidence="1">
    <location>
        <begin position="90"/>
        <end position="114"/>
    </location>
</feature>
<keyword evidence="1" id="KW-0472">Membrane</keyword>
<reference evidence="2 3" key="1">
    <citation type="journal article" date="2018" name="Nat. Ecol. Evol.">
        <title>Pezizomycetes genomes reveal the molecular basis of ectomycorrhizal truffle lifestyle.</title>
        <authorList>
            <person name="Murat C."/>
            <person name="Payen T."/>
            <person name="Noel B."/>
            <person name="Kuo A."/>
            <person name="Morin E."/>
            <person name="Chen J."/>
            <person name="Kohler A."/>
            <person name="Krizsan K."/>
            <person name="Balestrini R."/>
            <person name="Da Silva C."/>
            <person name="Montanini B."/>
            <person name="Hainaut M."/>
            <person name="Levati E."/>
            <person name="Barry K.W."/>
            <person name="Belfiori B."/>
            <person name="Cichocki N."/>
            <person name="Clum A."/>
            <person name="Dockter R.B."/>
            <person name="Fauchery L."/>
            <person name="Guy J."/>
            <person name="Iotti M."/>
            <person name="Le Tacon F."/>
            <person name="Lindquist E.A."/>
            <person name="Lipzen A."/>
            <person name="Malagnac F."/>
            <person name="Mello A."/>
            <person name="Molinier V."/>
            <person name="Miyauchi S."/>
            <person name="Poulain J."/>
            <person name="Riccioni C."/>
            <person name="Rubini A."/>
            <person name="Sitrit Y."/>
            <person name="Splivallo R."/>
            <person name="Traeger S."/>
            <person name="Wang M."/>
            <person name="Zifcakova L."/>
            <person name="Wipf D."/>
            <person name="Zambonelli A."/>
            <person name="Paolocci F."/>
            <person name="Nowrousian M."/>
            <person name="Ottonello S."/>
            <person name="Baldrian P."/>
            <person name="Spatafora J.W."/>
            <person name="Henrissat B."/>
            <person name="Nagy L.G."/>
            <person name="Aury J.M."/>
            <person name="Wincker P."/>
            <person name="Grigoriev I.V."/>
            <person name="Bonfante P."/>
            <person name="Martin F.M."/>
        </authorList>
    </citation>
    <scope>NUCLEOTIDE SEQUENCE [LARGE SCALE GENOMIC DNA]</scope>
    <source>
        <strain evidence="2 3">CCBAS932</strain>
    </source>
</reference>
<keyword evidence="3" id="KW-1185">Reference proteome</keyword>
<dbReference type="PANTHER" id="PTHR28077:SF1">
    <property type="entry name" value="INOSITOL PHOSPHORYLCERAMIDE SYNTHASE REGULATORY SUBUNIT KEI1"/>
    <property type="match status" value="1"/>
</dbReference>
<dbReference type="STRING" id="1392247.A0A3N4KQ82"/>
<dbReference type="GO" id="GO:0070916">
    <property type="term" value="C:inositol phosphoceramide synthase complex"/>
    <property type="evidence" value="ECO:0007669"/>
    <property type="project" value="TreeGrafter"/>
</dbReference>
<dbReference type="InParanoid" id="A0A3N4KQ82"/>
<keyword evidence="1" id="KW-0812">Transmembrane</keyword>
<name>A0A3N4KQ82_9PEZI</name>
<dbReference type="EMBL" id="ML119142">
    <property type="protein sequence ID" value="RPB10531.1"/>
    <property type="molecule type" value="Genomic_DNA"/>
</dbReference>
<dbReference type="GO" id="GO:0006673">
    <property type="term" value="P:inositol phosphoceramide metabolic process"/>
    <property type="evidence" value="ECO:0007669"/>
    <property type="project" value="InterPro"/>
</dbReference>
<dbReference type="OrthoDB" id="3338076at2759"/>
<protein>
    <submittedName>
        <fullName evidence="2">DUF1753-domain-containing protein</fullName>
    </submittedName>
</protein>
<dbReference type="GO" id="GO:0000139">
    <property type="term" value="C:Golgi membrane"/>
    <property type="evidence" value="ECO:0007669"/>
    <property type="project" value="TreeGrafter"/>
</dbReference>
<dbReference type="InterPro" id="IPR013862">
    <property type="entry name" value="Kei1"/>
</dbReference>
<evidence type="ECO:0000256" key="1">
    <source>
        <dbReference type="SAM" id="Phobius"/>
    </source>
</evidence>